<organism evidence="1 3">
    <name type="scientific">Streptococcus dysgalactiae subsp. equisimilis</name>
    <name type="common">Streptococcus equisimilis</name>
    <dbReference type="NCBI Taxonomy" id="119602"/>
    <lineage>
        <taxon>Bacteria</taxon>
        <taxon>Bacillati</taxon>
        <taxon>Bacillota</taxon>
        <taxon>Bacilli</taxon>
        <taxon>Lactobacillales</taxon>
        <taxon>Streptococcaceae</taxon>
        <taxon>Streptococcus</taxon>
    </lineage>
</organism>
<reference evidence="1 3" key="1">
    <citation type="submission" date="2018-06" db="EMBL/GenBank/DDBJ databases">
        <authorList>
            <consortium name="Pathogen Informatics"/>
            <person name="Doyle S."/>
        </authorList>
    </citation>
    <scope>NUCLEOTIDE SEQUENCE [LARGE SCALE GENOMIC DNA]</scope>
    <source>
        <strain evidence="1 3">NCTC11564</strain>
    </source>
</reference>
<dbReference type="EMBL" id="CP125360">
    <property type="protein sequence ID" value="WHM79219.1"/>
    <property type="molecule type" value="Genomic_DNA"/>
</dbReference>
<accession>A0A9X8T5M2</accession>
<dbReference type="RefSeq" id="WP_198455558.1">
    <property type="nucleotide sequence ID" value="NZ_BLBI01000031.1"/>
</dbReference>
<dbReference type="Proteomes" id="UP001237475">
    <property type="component" value="Chromosome"/>
</dbReference>
<dbReference type="EMBL" id="UHFO01000001">
    <property type="protein sequence ID" value="SUN65302.1"/>
    <property type="molecule type" value="Genomic_DNA"/>
</dbReference>
<dbReference type="Proteomes" id="UP000254559">
    <property type="component" value="Unassembled WGS sequence"/>
</dbReference>
<reference evidence="2" key="2">
    <citation type="submission" date="2023-04" db="EMBL/GenBank/DDBJ databases">
        <title>Complete genomes of S. dygalactiae subsp equisimilis isolates causing bacteremia in cancer patients.</title>
        <authorList>
            <person name="Anand S."/>
            <person name="Arias J."/>
            <person name="Delafuente J."/>
            <person name="Elgamal H."/>
            <person name="Prevost T."/>
            <person name="Liu X."/>
            <person name="Kalia A."/>
        </authorList>
    </citation>
    <scope>NUCLEOTIDE SEQUENCE</scope>
    <source>
        <strain evidence="2">UT_120444</strain>
    </source>
</reference>
<dbReference type="NCBIfam" id="NF038244">
    <property type="entry name" value="pheromon_TrpTrp"/>
    <property type="match status" value="1"/>
</dbReference>
<dbReference type="AlphaFoldDB" id="A0A9X8T5M2"/>
<sequence>MFKRYHYYFILTAMLAFKAAQMISQVDWWRL</sequence>
<proteinExistence type="predicted"/>
<name>A0A9X8T5M2_STREQ</name>
<dbReference type="GeneID" id="83689585"/>
<evidence type="ECO:0000313" key="1">
    <source>
        <dbReference type="EMBL" id="SUN65302.1"/>
    </source>
</evidence>
<evidence type="ECO:0000313" key="2">
    <source>
        <dbReference type="EMBL" id="WHM79219.1"/>
    </source>
</evidence>
<evidence type="ECO:0000313" key="3">
    <source>
        <dbReference type="Proteomes" id="UP000254559"/>
    </source>
</evidence>
<protein>
    <submittedName>
        <fullName evidence="2">Quorum-sensing system DWW-type pheromone</fullName>
    </submittedName>
</protein>
<gene>
    <name evidence="1" type="ORF">NCTC11564_02370</name>
    <name evidence="2" type="ORF">OPT59_00355</name>
</gene>